<dbReference type="KEGG" id="nav:JQS30_02605"/>
<feature type="region of interest" description="Disordered" evidence="1">
    <location>
        <begin position="106"/>
        <end position="126"/>
    </location>
</feature>
<protein>
    <submittedName>
        <fullName evidence="2">Uncharacterized protein</fullName>
    </submittedName>
</protein>
<reference evidence="2" key="1">
    <citation type="submission" date="2021-02" db="EMBL/GenBank/DDBJ databases">
        <title>Natronoglycomyces albus gen. nov., sp. nov, a haloalkaliphilic actinobacterium from a soda solonchak soil.</title>
        <authorList>
            <person name="Sorokin D.Y."/>
            <person name="Khijniak T.V."/>
            <person name="Zakharycheva A.P."/>
            <person name="Boueva O.V."/>
            <person name="Ariskina E.V."/>
            <person name="Hahnke R.L."/>
            <person name="Bunk B."/>
            <person name="Sproer C."/>
            <person name="Schumann P."/>
            <person name="Evtushenko L.I."/>
            <person name="Kublanov I.V."/>
        </authorList>
    </citation>
    <scope>NUCLEOTIDE SEQUENCE</scope>
    <source>
        <strain evidence="2">DSM 106290</strain>
    </source>
</reference>
<sequence>MSSGDRVFDPDEVALFRTTIEMQLEYLEEDIIIHLKEGGTLSYAPAFGLADEAGRAGDYSESFTNIWQDLQNYKATLKGLIKTLDQTLEGEQFSEEENVRDLKILDLDGNSAGPGGTNWDGPLPQQ</sequence>
<gene>
    <name evidence="2" type="ORF">JQS30_02605</name>
</gene>
<dbReference type="AlphaFoldDB" id="A0A895XTH8"/>
<dbReference type="EMBL" id="CP070496">
    <property type="protein sequence ID" value="QSB05836.1"/>
    <property type="molecule type" value="Genomic_DNA"/>
</dbReference>
<evidence type="ECO:0000313" key="3">
    <source>
        <dbReference type="Proteomes" id="UP000662939"/>
    </source>
</evidence>
<dbReference type="RefSeq" id="WP_213171848.1">
    <property type="nucleotide sequence ID" value="NZ_CP070496.1"/>
</dbReference>
<accession>A0A895XTH8</accession>
<keyword evidence="3" id="KW-1185">Reference proteome</keyword>
<dbReference type="Proteomes" id="UP000662939">
    <property type="component" value="Chromosome"/>
</dbReference>
<organism evidence="2 3">
    <name type="scientific">Natronoglycomyces albus</name>
    <dbReference type="NCBI Taxonomy" id="2811108"/>
    <lineage>
        <taxon>Bacteria</taxon>
        <taxon>Bacillati</taxon>
        <taxon>Actinomycetota</taxon>
        <taxon>Actinomycetes</taxon>
        <taxon>Glycomycetales</taxon>
        <taxon>Glycomycetaceae</taxon>
        <taxon>Natronoglycomyces</taxon>
    </lineage>
</organism>
<evidence type="ECO:0000313" key="2">
    <source>
        <dbReference type="EMBL" id="QSB05836.1"/>
    </source>
</evidence>
<name>A0A895XTH8_9ACTN</name>
<proteinExistence type="predicted"/>
<evidence type="ECO:0000256" key="1">
    <source>
        <dbReference type="SAM" id="MobiDB-lite"/>
    </source>
</evidence>